<dbReference type="InterPro" id="IPR036179">
    <property type="entry name" value="Ig-like_dom_sf"/>
</dbReference>
<keyword evidence="2" id="KW-1185">Reference proteome</keyword>
<gene>
    <name evidence="1" type="ORF">Cadr_000026999</name>
</gene>
<protein>
    <submittedName>
        <fullName evidence="1">Inactive tyrosine-protein kinase 7</fullName>
    </submittedName>
</protein>
<dbReference type="GO" id="GO:0043025">
    <property type="term" value="C:neuronal cell body"/>
    <property type="evidence" value="ECO:0007669"/>
    <property type="project" value="TreeGrafter"/>
</dbReference>
<keyword evidence="1" id="KW-0418">Kinase</keyword>
<reference evidence="1 2" key="1">
    <citation type="journal article" date="2019" name="Mol. Ecol. Resour.">
        <title>Improving Illumina assemblies with Hi-C and long reads: an example with the North African dromedary.</title>
        <authorList>
            <person name="Elbers J.P."/>
            <person name="Rogers M.F."/>
            <person name="Perelman P.L."/>
            <person name="Proskuryakova A.A."/>
            <person name="Serdyukova N.A."/>
            <person name="Johnson W.E."/>
            <person name="Horin P."/>
            <person name="Corander J."/>
            <person name="Murphy D."/>
            <person name="Burger P.A."/>
        </authorList>
    </citation>
    <scope>NUCLEOTIDE SEQUENCE [LARGE SCALE GENOMIC DNA]</scope>
    <source>
        <strain evidence="1">Drom800</strain>
        <tissue evidence="1">Blood</tissue>
    </source>
</reference>
<accession>A0A5N4C561</accession>
<evidence type="ECO:0000313" key="2">
    <source>
        <dbReference type="Proteomes" id="UP000299084"/>
    </source>
</evidence>
<dbReference type="Proteomes" id="UP000299084">
    <property type="component" value="Unassembled WGS sequence"/>
</dbReference>
<dbReference type="AlphaFoldDB" id="A0A5N4C561"/>
<dbReference type="SUPFAM" id="SSF48726">
    <property type="entry name" value="Immunoglobulin"/>
    <property type="match status" value="1"/>
</dbReference>
<dbReference type="GO" id="GO:0050808">
    <property type="term" value="P:synapse organization"/>
    <property type="evidence" value="ECO:0007669"/>
    <property type="project" value="TreeGrafter"/>
</dbReference>
<dbReference type="PANTHER" id="PTHR45080">
    <property type="entry name" value="CONTACTIN 5"/>
    <property type="match status" value="1"/>
</dbReference>
<dbReference type="InterPro" id="IPR050958">
    <property type="entry name" value="Cell_Adh-Cytoskel_Orgn"/>
</dbReference>
<evidence type="ECO:0000313" key="1">
    <source>
        <dbReference type="EMBL" id="KAB1254021.1"/>
    </source>
</evidence>
<name>A0A5N4C561_CAMDR</name>
<keyword evidence="1" id="KW-0808">Transferase</keyword>
<dbReference type="GO" id="GO:0008046">
    <property type="term" value="F:axon guidance receptor activity"/>
    <property type="evidence" value="ECO:0007669"/>
    <property type="project" value="TreeGrafter"/>
</dbReference>
<dbReference type="Gene3D" id="2.60.40.10">
    <property type="entry name" value="Immunoglobulins"/>
    <property type="match status" value="1"/>
</dbReference>
<dbReference type="PANTHER" id="PTHR45080:SF21">
    <property type="entry name" value="INACTIVE TYROSINE-PROTEIN KINASE 7"/>
    <property type="match status" value="1"/>
</dbReference>
<dbReference type="GO" id="GO:0016301">
    <property type="term" value="F:kinase activity"/>
    <property type="evidence" value="ECO:0007669"/>
    <property type="project" value="UniProtKB-KW"/>
</dbReference>
<proteinExistence type="predicted"/>
<dbReference type="InterPro" id="IPR013783">
    <property type="entry name" value="Ig-like_fold"/>
</dbReference>
<dbReference type="EMBL" id="JWIN03000035">
    <property type="protein sequence ID" value="KAB1254021.1"/>
    <property type="molecule type" value="Genomic_DNA"/>
</dbReference>
<organism evidence="1 2">
    <name type="scientific">Camelus dromedarius</name>
    <name type="common">Dromedary</name>
    <name type="synonym">Arabian camel</name>
    <dbReference type="NCBI Taxonomy" id="9838"/>
    <lineage>
        <taxon>Eukaryota</taxon>
        <taxon>Metazoa</taxon>
        <taxon>Chordata</taxon>
        <taxon>Craniata</taxon>
        <taxon>Vertebrata</taxon>
        <taxon>Euteleostomi</taxon>
        <taxon>Mammalia</taxon>
        <taxon>Eutheria</taxon>
        <taxon>Laurasiatheria</taxon>
        <taxon>Artiodactyla</taxon>
        <taxon>Tylopoda</taxon>
        <taxon>Camelidae</taxon>
        <taxon>Camelus</taxon>
    </lineage>
</organism>
<comment type="caution">
    <text evidence="1">The sequence shown here is derived from an EMBL/GenBank/DDBJ whole genome shotgun (WGS) entry which is preliminary data.</text>
</comment>
<dbReference type="GO" id="GO:0007156">
    <property type="term" value="P:homophilic cell adhesion via plasma membrane adhesion molecules"/>
    <property type="evidence" value="ECO:0007669"/>
    <property type="project" value="TreeGrafter"/>
</dbReference>
<sequence length="95" mass="10391">MVGACRSQLPTHGRVYQQGHELVFASTAESDAGVYTCHAANLAGQWRQDVNITVATVPTWLKKPQDSQLEEGKPGYLHCLTQATPKPTVVARMKN</sequence>
<dbReference type="GO" id="GO:0030424">
    <property type="term" value="C:axon"/>
    <property type="evidence" value="ECO:0007669"/>
    <property type="project" value="TreeGrafter"/>
</dbReference>
<dbReference type="GO" id="GO:0005886">
    <property type="term" value="C:plasma membrane"/>
    <property type="evidence" value="ECO:0007669"/>
    <property type="project" value="TreeGrafter"/>
</dbReference>